<accession>A0A3N4J807</accession>
<evidence type="ECO:0000313" key="1">
    <source>
        <dbReference type="EMBL" id="RPA92781.1"/>
    </source>
</evidence>
<dbReference type="AlphaFoldDB" id="A0A3N4J807"/>
<dbReference type="EMBL" id="ML120465">
    <property type="protein sequence ID" value="RPA92781.1"/>
    <property type="molecule type" value="Genomic_DNA"/>
</dbReference>
<organism evidence="1 2">
    <name type="scientific">Choiromyces venosus 120613-1</name>
    <dbReference type="NCBI Taxonomy" id="1336337"/>
    <lineage>
        <taxon>Eukaryota</taxon>
        <taxon>Fungi</taxon>
        <taxon>Dikarya</taxon>
        <taxon>Ascomycota</taxon>
        <taxon>Pezizomycotina</taxon>
        <taxon>Pezizomycetes</taxon>
        <taxon>Pezizales</taxon>
        <taxon>Tuberaceae</taxon>
        <taxon>Choiromyces</taxon>
    </lineage>
</organism>
<keyword evidence="2" id="KW-1185">Reference proteome</keyword>
<protein>
    <recommendedName>
        <fullName evidence="3">Glycoside hydrolase</fullName>
    </recommendedName>
</protein>
<evidence type="ECO:0008006" key="3">
    <source>
        <dbReference type="Google" id="ProtNLM"/>
    </source>
</evidence>
<proteinExistence type="predicted"/>
<reference evidence="1 2" key="1">
    <citation type="journal article" date="2018" name="Nat. Ecol. Evol.">
        <title>Pezizomycetes genomes reveal the molecular basis of ectomycorrhizal truffle lifestyle.</title>
        <authorList>
            <person name="Murat C."/>
            <person name="Payen T."/>
            <person name="Noel B."/>
            <person name="Kuo A."/>
            <person name="Morin E."/>
            <person name="Chen J."/>
            <person name="Kohler A."/>
            <person name="Krizsan K."/>
            <person name="Balestrini R."/>
            <person name="Da Silva C."/>
            <person name="Montanini B."/>
            <person name="Hainaut M."/>
            <person name="Levati E."/>
            <person name="Barry K.W."/>
            <person name="Belfiori B."/>
            <person name="Cichocki N."/>
            <person name="Clum A."/>
            <person name="Dockter R.B."/>
            <person name="Fauchery L."/>
            <person name="Guy J."/>
            <person name="Iotti M."/>
            <person name="Le Tacon F."/>
            <person name="Lindquist E.A."/>
            <person name="Lipzen A."/>
            <person name="Malagnac F."/>
            <person name="Mello A."/>
            <person name="Molinier V."/>
            <person name="Miyauchi S."/>
            <person name="Poulain J."/>
            <person name="Riccioni C."/>
            <person name="Rubini A."/>
            <person name="Sitrit Y."/>
            <person name="Splivallo R."/>
            <person name="Traeger S."/>
            <person name="Wang M."/>
            <person name="Zifcakova L."/>
            <person name="Wipf D."/>
            <person name="Zambonelli A."/>
            <person name="Paolocci F."/>
            <person name="Nowrousian M."/>
            <person name="Ottonello S."/>
            <person name="Baldrian P."/>
            <person name="Spatafora J.W."/>
            <person name="Henrissat B."/>
            <person name="Nagy L.G."/>
            <person name="Aury J.M."/>
            <person name="Wincker P."/>
            <person name="Grigoriev I.V."/>
            <person name="Bonfante P."/>
            <person name="Martin F.M."/>
        </authorList>
    </citation>
    <scope>NUCLEOTIDE SEQUENCE [LARGE SCALE GENOMIC DNA]</scope>
    <source>
        <strain evidence="1 2">120613-1</strain>
    </source>
</reference>
<evidence type="ECO:0000313" key="2">
    <source>
        <dbReference type="Proteomes" id="UP000276215"/>
    </source>
</evidence>
<gene>
    <name evidence="1" type="ORF">L873DRAFT_1794033</name>
</gene>
<dbReference type="OrthoDB" id="2588159at2759"/>
<dbReference type="Pfam" id="PF17132">
    <property type="entry name" value="Glyco_hydro_106"/>
    <property type="match status" value="1"/>
</dbReference>
<dbReference type="Proteomes" id="UP000276215">
    <property type="component" value="Unassembled WGS sequence"/>
</dbReference>
<name>A0A3N4J807_9PEZI</name>
<dbReference type="STRING" id="1336337.A0A3N4J807"/>
<sequence length="558" mass="61962">MAKLEDAGIDQNILANDIRELASIGAGGLEFLPYYLHGGGPGVPAEAGEEVLAWDVHRRTYKHPIDGTLPGWGRGQLVSAASGLIVKDALPVSVIAHDSLQDITGMVELDGSISIEFSSDQTAIEYTIWAIYVNHSNYRATRPGNDPQTLIQNGPWARLSRGFCLAWDDSIEIRANVYWTKSLLEAFSEARGYPINKYLPIIFHDHAGHFGPSDSPWWVTGETDGGQSHIEDYRLTLLELYRAYLQALNDWSHDYLNMQFSCQVADIAQKRPHRDAPETESYAFNHEIDAYRQFAGPAHLAGKRIISSELAAAFDEAYQHTLPALLGDVKTSFAVGINQFVFHDTHQRHPPPWEYHKDSIDFTARLQYIGQIEVPRRDLVFWQKNVAVVTLVAKNYQGWDLVEAGNDHSGSFTGIQWLMLGFVEECASAGWPVIFQGGLPSQLYGFNESGQSYVNSTINSIKSLPNVQIISFNDSLVATTASMGITPLTAISANGTWYTCWRSNTQSGIDYVYIFNDSPYSEGTTYFASTGIPYVYDAWAGQQSSLHNYTSTVSSTSI</sequence>